<comment type="caution">
    <text evidence="2">The sequence shown here is derived from an EMBL/GenBank/DDBJ whole genome shotgun (WGS) entry which is preliminary data.</text>
</comment>
<evidence type="ECO:0000256" key="1">
    <source>
        <dbReference type="SAM" id="MobiDB-lite"/>
    </source>
</evidence>
<evidence type="ECO:0000313" key="3">
    <source>
        <dbReference type="Proteomes" id="UP001165667"/>
    </source>
</evidence>
<keyword evidence="3" id="KW-1185">Reference proteome</keyword>
<feature type="compositionally biased region" description="Basic and acidic residues" evidence="1">
    <location>
        <begin position="51"/>
        <end position="60"/>
    </location>
</feature>
<protein>
    <submittedName>
        <fullName evidence="2">Uncharacterized protein</fullName>
    </submittedName>
</protein>
<reference evidence="2" key="1">
    <citation type="submission" date="2022-05" db="EMBL/GenBank/DDBJ databases">
        <authorList>
            <person name="Pankratov T."/>
        </authorList>
    </citation>
    <scope>NUCLEOTIDE SEQUENCE</scope>
    <source>
        <strain evidence="2">BP6-180914</strain>
    </source>
</reference>
<name>A0AA41YYS0_9HYPH</name>
<gene>
    <name evidence="2" type="ORF">M8523_23930</name>
</gene>
<feature type="region of interest" description="Disordered" evidence="1">
    <location>
        <begin position="40"/>
        <end position="71"/>
    </location>
</feature>
<dbReference type="EMBL" id="JAMOIM010000020">
    <property type="protein sequence ID" value="MCW6511061.1"/>
    <property type="molecule type" value="Genomic_DNA"/>
</dbReference>
<dbReference type="Proteomes" id="UP001165667">
    <property type="component" value="Unassembled WGS sequence"/>
</dbReference>
<dbReference type="RefSeq" id="WP_282587434.1">
    <property type="nucleotide sequence ID" value="NZ_JAMOIM010000020.1"/>
</dbReference>
<organism evidence="2 3">
    <name type="scientific">Lichenifustis flavocetrariae</name>
    <dbReference type="NCBI Taxonomy" id="2949735"/>
    <lineage>
        <taxon>Bacteria</taxon>
        <taxon>Pseudomonadati</taxon>
        <taxon>Pseudomonadota</taxon>
        <taxon>Alphaproteobacteria</taxon>
        <taxon>Hyphomicrobiales</taxon>
        <taxon>Lichenihabitantaceae</taxon>
        <taxon>Lichenifustis</taxon>
    </lineage>
</organism>
<sequence length="71" mass="7097">MTAAACSLLMVEIVLSPAVTPLLVVEAVFDALADISELTGGGGGVVASVPERPDATREDELSASAKLDANA</sequence>
<evidence type="ECO:0000313" key="2">
    <source>
        <dbReference type="EMBL" id="MCW6511061.1"/>
    </source>
</evidence>
<dbReference type="AlphaFoldDB" id="A0AA41YYS0"/>
<accession>A0AA41YYS0</accession>
<proteinExistence type="predicted"/>